<accession>A0AAP3CHJ7</accession>
<reference evidence="2" key="1">
    <citation type="submission" date="2022-02" db="EMBL/GenBank/DDBJ databases">
        <title>Crop Bioprotection Bacillus Genome Sequencing.</title>
        <authorList>
            <person name="Dunlap C."/>
        </authorList>
    </citation>
    <scope>NUCLEOTIDE SEQUENCE</scope>
    <source>
        <strain evidence="2">98-1</strain>
    </source>
</reference>
<dbReference type="Proteomes" id="UP001067121">
    <property type="component" value="Unassembled WGS sequence"/>
</dbReference>
<dbReference type="Gene3D" id="3.40.630.30">
    <property type="match status" value="1"/>
</dbReference>
<organism evidence="2 3">
    <name type="scientific">Bacillus vallismortis</name>
    <dbReference type="NCBI Taxonomy" id="72361"/>
    <lineage>
        <taxon>Bacteria</taxon>
        <taxon>Bacillati</taxon>
        <taxon>Bacillota</taxon>
        <taxon>Bacilli</taxon>
        <taxon>Bacillales</taxon>
        <taxon>Bacillaceae</taxon>
        <taxon>Bacillus</taxon>
    </lineage>
</organism>
<evidence type="ECO:0000313" key="2">
    <source>
        <dbReference type="EMBL" id="MCY8316528.1"/>
    </source>
</evidence>
<dbReference type="EMBL" id="JALAOH010000014">
    <property type="protein sequence ID" value="MCY8316528.1"/>
    <property type="molecule type" value="Genomic_DNA"/>
</dbReference>
<keyword evidence="2" id="KW-0012">Acyltransferase</keyword>
<evidence type="ECO:0000259" key="1">
    <source>
        <dbReference type="PROSITE" id="PS51186"/>
    </source>
</evidence>
<dbReference type="RefSeq" id="WP_268526201.1">
    <property type="nucleotide sequence ID" value="NZ_JALAOG010000030.1"/>
</dbReference>
<dbReference type="InterPro" id="IPR016181">
    <property type="entry name" value="Acyl_CoA_acyltransferase"/>
</dbReference>
<dbReference type="InterPro" id="IPR000182">
    <property type="entry name" value="GNAT_dom"/>
</dbReference>
<dbReference type="GO" id="GO:0016747">
    <property type="term" value="F:acyltransferase activity, transferring groups other than amino-acyl groups"/>
    <property type="evidence" value="ECO:0007669"/>
    <property type="project" value="InterPro"/>
</dbReference>
<dbReference type="PANTHER" id="PTHR43415:SF3">
    <property type="entry name" value="GNAT-FAMILY ACETYLTRANSFERASE"/>
    <property type="match status" value="1"/>
</dbReference>
<dbReference type="PANTHER" id="PTHR43415">
    <property type="entry name" value="SPERMIDINE N(1)-ACETYLTRANSFERASE"/>
    <property type="match status" value="1"/>
</dbReference>
<keyword evidence="2" id="KW-0808">Transferase</keyword>
<name>A0AAP3CHJ7_BACVA</name>
<dbReference type="EC" id="2.3.1.202" evidence="2"/>
<feature type="domain" description="N-acetyltransferase" evidence="1">
    <location>
        <begin position="4"/>
        <end position="155"/>
    </location>
</feature>
<evidence type="ECO:0000313" key="3">
    <source>
        <dbReference type="Proteomes" id="UP001067121"/>
    </source>
</evidence>
<comment type="caution">
    <text evidence="2">The sequence shown here is derived from an EMBL/GenBank/DDBJ whole genome shotgun (WGS) entry which is preliminary data.</text>
</comment>
<dbReference type="AlphaFoldDB" id="A0AAP3CHJ7"/>
<proteinExistence type="predicted"/>
<dbReference type="SUPFAM" id="SSF55729">
    <property type="entry name" value="Acyl-CoA N-acyltransferases (Nat)"/>
    <property type="match status" value="1"/>
</dbReference>
<dbReference type="NCBIfam" id="TIGR03585">
    <property type="entry name" value="PseH"/>
    <property type="match status" value="1"/>
</dbReference>
<protein>
    <submittedName>
        <fullName evidence="2">UDP-4-amino-4, 6-dideoxy-N-acetyl-beta-L-altrosamine N-acetyltransferase</fullName>
        <ecNumber evidence="2">2.3.1.202</ecNumber>
    </submittedName>
</protein>
<gene>
    <name evidence="2" type="primary">pseH</name>
    <name evidence="2" type="ORF">MOC71_07210</name>
</gene>
<dbReference type="Pfam" id="PF13302">
    <property type="entry name" value="Acetyltransf_3"/>
    <property type="match status" value="1"/>
</dbReference>
<dbReference type="InterPro" id="IPR020036">
    <property type="entry name" value="PseH"/>
</dbReference>
<sequence>MFTYSLRTLKEKDLDTVLRWRNDERIRQSMYNDQIITEKQHHQWFKNVNSSKTEHYFIFSIDQTDTGFVSFKDVDQHNHHCYWGFYIGEAQSPKGSGSVMGFLALEWAFQQLEVEKVYGEVLSNNEKSLSYHQSLGFRKEGHFRNHIVRKNKYLDVIRYGLLKEEWIAEKPKVLKTLAERGIDHKDLDTNFNELKS</sequence>
<dbReference type="PROSITE" id="PS51186">
    <property type="entry name" value="GNAT"/>
    <property type="match status" value="1"/>
</dbReference>